<dbReference type="RefSeq" id="WP_168518629.1">
    <property type="nucleotide sequence ID" value="NZ_JAAXLS010000016.1"/>
</dbReference>
<evidence type="ECO:0000259" key="3">
    <source>
        <dbReference type="Pfam" id="PF01478"/>
    </source>
</evidence>
<dbReference type="EMBL" id="JAAXLS010000016">
    <property type="protein sequence ID" value="NKQ55583.1"/>
    <property type="molecule type" value="Genomic_DNA"/>
</dbReference>
<feature type="transmembrane region" description="Helical" evidence="2">
    <location>
        <begin position="176"/>
        <end position="197"/>
    </location>
</feature>
<organism evidence="4 5">
    <name type="scientific">Amycolatopsis acididurans</name>
    <dbReference type="NCBI Taxonomy" id="2724524"/>
    <lineage>
        <taxon>Bacteria</taxon>
        <taxon>Bacillati</taxon>
        <taxon>Actinomycetota</taxon>
        <taxon>Actinomycetes</taxon>
        <taxon>Pseudonocardiales</taxon>
        <taxon>Pseudonocardiaceae</taxon>
        <taxon>Amycolatopsis</taxon>
    </lineage>
</organism>
<keyword evidence="2" id="KW-0812">Transmembrane</keyword>
<protein>
    <recommendedName>
        <fullName evidence="3">Prepilin type IV endopeptidase peptidase domain-containing protein</fullName>
    </recommendedName>
</protein>
<dbReference type="Pfam" id="PF01478">
    <property type="entry name" value="Peptidase_A24"/>
    <property type="match status" value="1"/>
</dbReference>
<dbReference type="InterPro" id="IPR050882">
    <property type="entry name" value="Prepilin_peptidase/N-MTase"/>
</dbReference>
<proteinExistence type="inferred from homology"/>
<name>A0ABX1J760_9PSEU</name>
<gene>
    <name evidence="4" type="ORF">HFP15_22115</name>
</gene>
<evidence type="ECO:0000313" key="4">
    <source>
        <dbReference type="EMBL" id="NKQ55583.1"/>
    </source>
</evidence>
<dbReference type="Proteomes" id="UP000715441">
    <property type="component" value="Unassembled WGS sequence"/>
</dbReference>
<dbReference type="PANTHER" id="PTHR30487:SF0">
    <property type="entry name" value="PREPILIN LEADER PEPTIDASE_N-METHYLTRANSFERASE-RELATED"/>
    <property type="match status" value="1"/>
</dbReference>
<dbReference type="InterPro" id="IPR000045">
    <property type="entry name" value="Prepilin_IV_endopep_pep"/>
</dbReference>
<evidence type="ECO:0000256" key="1">
    <source>
        <dbReference type="ARBA" id="ARBA00005801"/>
    </source>
</evidence>
<feature type="transmembrane region" description="Helical" evidence="2">
    <location>
        <begin position="90"/>
        <end position="111"/>
    </location>
</feature>
<evidence type="ECO:0000256" key="2">
    <source>
        <dbReference type="SAM" id="Phobius"/>
    </source>
</evidence>
<comment type="similarity">
    <text evidence="1">Belongs to the peptidase A24 family.</text>
</comment>
<evidence type="ECO:0000313" key="5">
    <source>
        <dbReference type="Proteomes" id="UP000715441"/>
    </source>
</evidence>
<feature type="domain" description="Prepilin type IV endopeptidase peptidase" evidence="3">
    <location>
        <begin position="72"/>
        <end position="181"/>
    </location>
</feature>
<feature type="transmembrane region" description="Helical" evidence="2">
    <location>
        <begin position="64"/>
        <end position="83"/>
    </location>
</feature>
<keyword evidence="5" id="KW-1185">Reference proteome</keyword>
<keyword evidence="2" id="KW-1133">Transmembrane helix</keyword>
<reference evidence="4 5" key="1">
    <citation type="submission" date="2020-04" db="EMBL/GenBank/DDBJ databases">
        <title>Novel species.</title>
        <authorList>
            <person name="Teo W.F.A."/>
            <person name="Lipun K."/>
            <person name="Srisuk N."/>
            <person name="Duangmal K."/>
        </authorList>
    </citation>
    <scope>NUCLEOTIDE SEQUENCE [LARGE SCALE GENOMIC DNA]</scope>
    <source>
        <strain evidence="4 5">K13G38</strain>
    </source>
</reference>
<keyword evidence="2" id="KW-0472">Membrane</keyword>
<comment type="caution">
    <text evidence="4">The sequence shown here is derived from an EMBL/GenBank/DDBJ whole genome shotgun (WGS) entry which is preliminary data.</text>
</comment>
<dbReference type="PANTHER" id="PTHR30487">
    <property type="entry name" value="TYPE 4 PREPILIN-LIKE PROTEINS LEADER PEPTIDE-PROCESSING ENZYME"/>
    <property type="match status" value="1"/>
</dbReference>
<feature type="transmembrane region" description="Helical" evidence="2">
    <location>
        <begin position="12"/>
        <end position="29"/>
    </location>
</feature>
<dbReference type="Gene3D" id="1.20.120.1220">
    <property type="match status" value="1"/>
</dbReference>
<sequence length="228" mass="24110">MFTHAPDVPDLAIVAGGTLLGAVISFAVWHREALTRRWQPAAQLALTGVLLLMLTWRHGATPELLIPVGFTVAAVPLALLDLHTGRLPNWLLLVACLLTLTGALIATLAYLHTKPLVGLLLGAAVFGGFYTALYVFLPGHMGGGDLKLSVIAGAALGWQSWSWAVSASLPAEGVRLLVQFVGVLLLIWLLNAVSYLVARAVTGRRVSAVLRHGPFLALGTVLAVLLQP</sequence>
<feature type="transmembrane region" description="Helical" evidence="2">
    <location>
        <begin position="117"/>
        <end position="137"/>
    </location>
</feature>
<accession>A0ABX1J760</accession>